<reference evidence="3 4" key="1">
    <citation type="journal article" date="2016" name="Nat. Commun.">
        <title>Ectomycorrhizal ecology is imprinted in the genome of the dominant symbiotic fungus Cenococcum geophilum.</title>
        <authorList>
            <consortium name="DOE Joint Genome Institute"/>
            <person name="Peter M."/>
            <person name="Kohler A."/>
            <person name="Ohm R.A."/>
            <person name="Kuo A."/>
            <person name="Krutzmann J."/>
            <person name="Morin E."/>
            <person name="Arend M."/>
            <person name="Barry K.W."/>
            <person name="Binder M."/>
            <person name="Choi C."/>
            <person name="Clum A."/>
            <person name="Copeland A."/>
            <person name="Grisel N."/>
            <person name="Haridas S."/>
            <person name="Kipfer T."/>
            <person name="LaButti K."/>
            <person name="Lindquist E."/>
            <person name="Lipzen A."/>
            <person name="Maire R."/>
            <person name="Meier B."/>
            <person name="Mihaltcheva S."/>
            <person name="Molinier V."/>
            <person name="Murat C."/>
            <person name="Poggeler S."/>
            <person name="Quandt C.A."/>
            <person name="Sperisen C."/>
            <person name="Tritt A."/>
            <person name="Tisserant E."/>
            <person name="Crous P.W."/>
            <person name="Henrissat B."/>
            <person name="Nehls U."/>
            <person name="Egli S."/>
            <person name="Spatafora J.W."/>
            <person name="Grigoriev I.V."/>
            <person name="Martin F.M."/>
        </authorList>
    </citation>
    <scope>NUCLEOTIDE SEQUENCE [LARGE SCALE GENOMIC DNA]</scope>
    <source>
        <strain evidence="3 4">CBS 459.81</strain>
    </source>
</reference>
<dbReference type="OrthoDB" id="20507at2759"/>
<dbReference type="Pfam" id="PF07713">
    <property type="entry name" value="DUF1604"/>
    <property type="match status" value="1"/>
</dbReference>
<evidence type="ECO:0000313" key="4">
    <source>
        <dbReference type="Proteomes" id="UP000250266"/>
    </source>
</evidence>
<dbReference type="PANTHER" id="PTHR13384">
    <property type="entry name" value="G PATCH DOMAIN-CONTAINING PROTEIN 1"/>
    <property type="match status" value="1"/>
</dbReference>
<dbReference type="AlphaFoldDB" id="A0A8E2JKX4"/>
<feature type="compositionally biased region" description="Polar residues" evidence="1">
    <location>
        <begin position="225"/>
        <end position="235"/>
    </location>
</feature>
<dbReference type="PANTHER" id="PTHR13384:SF19">
    <property type="entry name" value="G PATCH DOMAIN-CONTAINING PROTEIN 1"/>
    <property type="match status" value="1"/>
</dbReference>
<dbReference type="GO" id="GO:0003723">
    <property type="term" value="F:RNA binding"/>
    <property type="evidence" value="ECO:0007669"/>
    <property type="project" value="TreeGrafter"/>
</dbReference>
<feature type="region of interest" description="Disordered" evidence="1">
    <location>
        <begin position="222"/>
        <end position="282"/>
    </location>
</feature>
<feature type="region of interest" description="Disordered" evidence="1">
    <location>
        <begin position="369"/>
        <end position="401"/>
    </location>
</feature>
<proteinExistence type="predicted"/>
<accession>A0A8E2JKX4</accession>
<feature type="compositionally biased region" description="Polar residues" evidence="1">
    <location>
        <begin position="376"/>
        <end position="386"/>
    </location>
</feature>
<feature type="domain" description="G-patch" evidence="2">
    <location>
        <begin position="151"/>
        <end position="221"/>
    </location>
</feature>
<dbReference type="GO" id="GO:0006397">
    <property type="term" value="P:mRNA processing"/>
    <property type="evidence" value="ECO:0007669"/>
    <property type="project" value="InterPro"/>
</dbReference>
<dbReference type="InterPro" id="IPR011666">
    <property type="entry name" value="DUF1604"/>
</dbReference>
<evidence type="ECO:0000259" key="2">
    <source>
        <dbReference type="PROSITE" id="PS50174"/>
    </source>
</evidence>
<keyword evidence="4" id="KW-1185">Reference proteome</keyword>
<feature type="compositionally biased region" description="Low complexity" evidence="1">
    <location>
        <begin position="624"/>
        <end position="637"/>
    </location>
</feature>
<dbReference type="PROSITE" id="PS50174">
    <property type="entry name" value="G_PATCH"/>
    <property type="match status" value="1"/>
</dbReference>
<feature type="region of interest" description="Disordered" evidence="1">
    <location>
        <begin position="551"/>
        <end position="584"/>
    </location>
</feature>
<dbReference type="Proteomes" id="UP000250266">
    <property type="component" value="Unassembled WGS sequence"/>
</dbReference>
<dbReference type="InterPro" id="IPR000467">
    <property type="entry name" value="G_patch_dom"/>
</dbReference>
<evidence type="ECO:0000256" key="1">
    <source>
        <dbReference type="SAM" id="MobiDB-lite"/>
    </source>
</evidence>
<dbReference type="EMBL" id="KV744805">
    <property type="protein sequence ID" value="OCK86480.1"/>
    <property type="molecule type" value="Genomic_DNA"/>
</dbReference>
<dbReference type="GO" id="GO:0005634">
    <property type="term" value="C:nucleus"/>
    <property type="evidence" value="ECO:0007669"/>
    <property type="project" value="TreeGrafter"/>
</dbReference>
<feature type="region of interest" description="Disordered" evidence="1">
    <location>
        <begin position="620"/>
        <end position="642"/>
    </location>
</feature>
<dbReference type="Pfam" id="PF26093">
    <property type="entry name" value="HTH_TGH"/>
    <property type="match status" value="1"/>
</dbReference>
<organism evidence="3 4">
    <name type="scientific">Lepidopterella palustris CBS 459.81</name>
    <dbReference type="NCBI Taxonomy" id="1314670"/>
    <lineage>
        <taxon>Eukaryota</taxon>
        <taxon>Fungi</taxon>
        <taxon>Dikarya</taxon>
        <taxon>Ascomycota</taxon>
        <taxon>Pezizomycotina</taxon>
        <taxon>Dothideomycetes</taxon>
        <taxon>Pleosporomycetidae</taxon>
        <taxon>Mytilinidiales</taxon>
        <taxon>Argynnaceae</taxon>
        <taxon>Lepidopterella</taxon>
    </lineage>
</organism>
<dbReference type="Pfam" id="PF01585">
    <property type="entry name" value="G-patch"/>
    <property type="match status" value="1"/>
</dbReference>
<evidence type="ECO:0000313" key="3">
    <source>
        <dbReference type="EMBL" id="OCK86480.1"/>
    </source>
</evidence>
<sequence length="715" mass="76928">MAQKRSRAAFEADLQAQQSPFVFYGTPLPPLDPDIRDDGTYVPVWKQSVTDERGRKRLHGAFTGGFSAGYFNTVGSKEGWTPSTFVSSRANRQNQTKPAQQRPEDFMDEEDLADAAEAQLLETTNSFTTLGGTGEDANGKDIFTGLGKVVGDTMGIKLLQRMGWRPGQGIGPKIRRTARLDEPPIPGNSEAEPTHLFAPENSAIITFARKNDHKGLGYQGEGKISTLSDSNQTKSLAKESKDLPFEGGQNTKRKQKTAPKKTGFGVGILNDTGSDDDDPYEMGPRISYNRVLGAEKKPKKLGAMKATVGSSNPLINARPIFKSKTATKTTIARNAQVCHDGRPPLKGFILSTASASPIDWPKYLPKIPPGWKSSRKTPSSDSQAAEYQSVKDAAKSSSLDPKGRATILGESALPGKSVFDYLSAQARDRLALASGKGNLPPALGEAPPAAFKKTTLDIQRDLWDRVPLLPKEIAAAALSKGTGGWMPYAEDEEKRARYSSFLELRAGLSETLPVRAPGMTVGDWVNELQEFVHAAQVFKPITGMMATRFTSSTSQTQSPPITPKNVAGDTLLRTPAPKPEDPAEQAAKLGMYGPMTRSTAQFFPTRLVCKRFNITPPAHVQLDPGAAPGESSSSSGPHRAADVVSKASLDEMLKEASLHGAAFTSRPADSQNADRTVPVTQKAAVVDIETNDALEAERAGEAVFRAIFGSDDEES</sequence>
<protein>
    <submittedName>
        <fullName evidence="3">DUF1604-domain-containing protein</fullName>
    </submittedName>
</protein>
<name>A0A8E2JKX4_9PEZI</name>
<gene>
    <name evidence="3" type="ORF">K432DRAFT_316475</name>
</gene>